<dbReference type="GO" id="GO:0008270">
    <property type="term" value="F:zinc ion binding"/>
    <property type="evidence" value="ECO:0007669"/>
    <property type="project" value="InterPro"/>
</dbReference>
<dbReference type="PIRSF" id="PIRSF037505">
    <property type="entry name" value="Betaine_HMT"/>
    <property type="match status" value="1"/>
</dbReference>
<evidence type="ECO:0000256" key="1">
    <source>
        <dbReference type="ARBA" id="ARBA00022603"/>
    </source>
</evidence>
<dbReference type="Proteomes" id="UP001378188">
    <property type="component" value="Unassembled WGS sequence"/>
</dbReference>
<comment type="cofactor">
    <cofactor evidence="3">
        <name>Zn(2+)</name>
        <dbReference type="ChEBI" id="CHEBI:29105"/>
    </cofactor>
    <text evidence="3">Binds 1 zinc ion per subunit.</text>
</comment>
<evidence type="ECO:0000259" key="5">
    <source>
        <dbReference type="PROSITE" id="PS50970"/>
    </source>
</evidence>
<keyword evidence="7" id="KW-1185">Reference proteome</keyword>
<dbReference type="InterPro" id="IPR017226">
    <property type="entry name" value="BHMT-like"/>
</dbReference>
<feature type="domain" description="Hcy-binding" evidence="5">
    <location>
        <begin position="1"/>
        <end position="299"/>
    </location>
</feature>
<evidence type="ECO:0000256" key="3">
    <source>
        <dbReference type="PIRSR" id="PIRSR037505-2"/>
    </source>
</evidence>
<dbReference type="AlphaFoldDB" id="A0AAW9RSQ4"/>
<name>A0AAW9RSQ4_9HYPH</name>
<keyword evidence="1 4" id="KW-0489">Methyltransferase</keyword>
<feature type="binding site" evidence="3 4">
    <location>
        <position position="208"/>
    </location>
    <ligand>
        <name>Zn(2+)</name>
        <dbReference type="ChEBI" id="CHEBI:29105"/>
    </ligand>
</feature>
<protein>
    <submittedName>
        <fullName evidence="6">Homocysteine S-methyltransferase family protein</fullName>
    </submittedName>
</protein>
<keyword evidence="3 4" id="KW-0862">Zinc</keyword>
<dbReference type="RefSeq" id="WP_340328797.1">
    <property type="nucleotide sequence ID" value="NZ_JAZHOF010000002.1"/>
</dbReference>
<evidence type="ECO:0000313" key="6">
    <source>
        <dbReference type="EMBL" id="MEJ8571113.1"/>
    </source>
</evidence>
<dbReference type="GO" id="GO:0008168">
    <property type="term" value="F:methyltransferase activity"/>
    <property type="evidence" value="ECO:0007669"/>
    <property type="project" value="UniProtKB-UniRule"/>
</dbReference>
<proteinExistence type="predicted"/>
<evidence type="ECO:0000256" key="4">
    <source>
        <dbReference type="PROSITE-ProRule" id="PRU00333"/>
    </source>
</evidence>
<dbReference type="Pfam" id="PF02574">
    <property type="entry name" value="S-methyl_trans"/>
    <property type="match status" value="1"/>
</dbReference>
<dbReference type="InterPro" id="IPR003726">
    <property type="entry name" value="HCY_dom"/>
</dbReference>
<dbReference type="Gene3D" id="3.20.20.330">
    <property type="entry name" value="Homocysteine-binding-like domain"/>
    <property type="match status" value="1"/>
</dbReference>
<dbReference type="GO" id="GO:0032259">
    <property type="term" value="P:methylation"/>
    <property type="evidence" value="ECO:0007669"/>
    <property type="project" value="UniProtKB-KW"/>
</dbReference>
<feature type="binding site" evidence="3 4">
    <location>
        <position position="284"/>
    </location>
    <ligand>
        <name>Zn(2+)</name>
        <dbReference type="ChEBI" id="CHEBI:29105"/>
    </ligand>
</feature>
<dbReference type="PANTHER" id="PTHR11103:SF18">
    <property type="entry name" value="SLR1189 PROTEIN"/>
    <property type="match status" value="1"/>
</dbReference>
<sequence length="300" mass="31624">MSAQITILDGGMGQQLEARGAPFRRPEWSALALMEGPDHVRRAHDAFIAAGASVVTTNAYAVVPYHIGEERFETDGGRLAALAGRLAREAAEAAGEGAVRVAGCLPPLFGSYRPDLFDPARAPHLLDVLVGAQSPFVDLWLAETMGSIAEVEAVRTALRDDERPLWVSYTLRDDDPDLADPRLRSHEKVSDAVGAAVGLGAAAVLFNCSQPEVMGEAVSIACRTVRAAGADIPVGVYANAYPPMAEDTESNTDDSAVRPELEPPLYLVFARDWVARGATIVGGCCGIGPGHIEVLKGGLA</sequence>
<evidence type="ECO:0000256" key="2">
    <source>
        <dbReference type="ARBA" id="ARBA00022679"/>
    </source>
</evidence>
<gene>
    <name evidence="6" type="ORF">V3328_06495</name>
</gene>
<dbReference type="EMBL" id="JAZHOF010000002">
    <property type="protein sequence ID" value="MEJ8571113.1"/>
    <property type="molecule type" value="Genomic_DNA"/>
</dbReference>
<keyword evidence="2 4" id="KW-0808">Transferase</keyword>
<feature type="binding site" evidence="3 4">
    <location>
        <position position="285"/>
    </location>
    <ligand>
        <name>Zn(2+)</name>
        <dbReference type="ChEBI" id="CHEBI:29105"/>
    </ligand>
</feature>
<dbReference type="PROSITE" id="PS50970">
    <property type="entry name" value="HCY"/>
    <property type="match status" value="1"/>
</dbReference>
<dbReference type="SUPFAM" id="SSF82282">
    <property type="entry name" value="Homocysteine S-methyltransferase"/>
    <property type="match status" value="1"/>
</dbReference>
<evidence type="ECO:0000313" key="7">
    <source>
        <dbReference type="Proteomes" id="UP001378188"/>
    </source>
</evidence>
<dbReference type="InterPro" id="IPR036589">
    <property type="entry name" value="HCY_dom_sf"/>
</dbReference>
<dbReference type="GO" id="GO:0009086">
    <property type="term" value="P:methionine biosynthetic process"/>
    <property type="evidence" value="ECO:0007669"/>
    <property type="project" value="InterPro"/>
</dbReference>
<dbReference type="PANTHER" id="PTHR11103">
    <property type="entry name" value="SLR1189 PROTEIN"/>
    <property type="match status" value="1"/>
</dbReference>
<reference evidence="6 7" key="1">
    <citation type="submission" date="2024-02" db="EMBL/GenBank/DDBJ databases">
        <title>Genome analysis and characterization of Microbaculum marinisediminis sp. nov., isolated from marine sediment.</title>
        <authorList>
            <person name="Du Z.-J."/>
            <person name="Ye Y.-Q."/>
            <person name="Zhang Z.-R."/>
            <person name="Yuan S.-M."/>
            <person name="Zhang X.-Y."/>
        </authorList>
    </citation>
    <scope>NUCLEOTIDE SEQUENCE [LARGE SCALE GENOMIC DNA]</scope>
    <source>
        <strain evidence="6 7">SDUM1044001</strain>
    </source>
</reference>
<keyword evidence="3 4" id="KW-0479">Metal-binding</keyword>
<organism evidence="6 7">
    <name type="scientific">Microbaculum marinum</name>
    <dbReference type="NCBI Taxonomy" id="1764581"/>
    <lineage>
        <taxon>Bacteria</taxon>
        <taxon>Pseudomonadati</taxon>
        <taxon>Pseudomonadota</taxon>
        <taxon>Alphaproteobacteria</taxon>
        <taxon>Hyphomicrobiales</taxon>
        <taxon>Tepidamorphaceae</taxon>
        <taxon>Microbaculum</taxon>
    </lineage>
</organism>
<comment type="caution">
    <text evidence="6">The sequence shown here is derived from an EMBL/GenBank/DDBJ whole genome shotgun (WGS) entry which is preliminary data.</text>
</comment>
<accession>A0AAW9RSQ4</accession>